<comment type="caution">
    <text evidence="2">The sequence shown here is derived from an EMBL/GenBank/DDBJ whole genome shotgun (WGS) entry which is preliminary data.</text>
</comment>
<dbReference type="SUPFAM" id="SSF53474">
    <property type="entry name" value="alpha/beta-Hydrolases"/>
    <property type="match status" value="1"/>
</dbReference>
<dbReference type="EMBL" id="JANVFS010000033">
    <property type="protein sequence ID" value="KAJ4469966.1"/>
    <property type="molecule type" value="Genomic_DNA"/>
</dbReference>
<reference evidence="2" key="2">
    <citation type="journal article" date="2023" name="Proc. Natl. Acad. Sci. U.S.A.">
        <title>A global phylogenomic analysis of the shiitake genus Lentinula.</title>
        <authorList>
            <person name="Sierra-Patev S."/>
            <person name="Min B."/>
            <person name="Naranjo-Ortiz M."/>
            <person name="Looney B."/>
            <person name="Konkel Z."/>
            <person name="Slot J.C."/>
            <person name="Sakamoto Y."/>
            <person name="Steenwyk J.L."/>
            <person name="Rokas A."/>
            <person name="Carro J."/>
            <person name="Camarero S."/>
            <person name="Ferreira P."/>
            <person name="Molpeceres G."/>
            <person name="Ruiz-Duenas F.J."/>
            <person name="Serrano A."/>
            <person name="Henrissat B."/>
            <person name="Drula E."/>
            <person name="Hughes K.W."/>
            <person name="Mata J.L."/>
            <person name="Ishikawa N.K."/>
            <person name="Vargas-Isla R."/>
            <person name="Ushijima S."/>
            <person name="Smith C.A."/>
            <person name="Donoghue J."/>
            <person name="Ahrendt S."/>
            <person name="Andreopoulos W."/>
            <person name="He G."/>
            <person name="LaButti K."/>
            <person name="Lipzen A."/>
            <person name="Ng V."/>
            <person name="Riley R."/>
            <person name="Sandor L."/>
            <person name="Barry K."/>
            <person name="Martinez A.T."/>
            <person name="Xiao Y."/>
            <person name="Gibbons J.G."/>
            <person name="Terashima K."/>
            <person name="Grigoriev I.V."/>
            <person name="Hibbett D."/>
        </authorList>
    </citation>
    <scope>NUCLEOTIDE SEQUENCE</scope>
    <source>
        <strain evidence="2">Sp2 HRB7682 ss15</strain>
    </source>
</reference>
<protein>
    <recommendedName>
        <fullName evidence="1">AB hydrolase-1 domain-containing protein</fullName>
    </recommendedName>
</protein>
<proteinExistence type="predicted"/>
<reference evidence="2" key="1">
    <citation type="submission" date="2022-08" db="EMBL/GenBank/DDBJ databases">
        <authorList>
            <consortium name="DOE Joint Genome Institute"/>
            <person name="Min B."/>
            <person name="Riley R."/>
            <person name="Sierra-Patev S."/>
            <person name="Naranjo-Ortiz M."/>
            <person name="Looney B."/>
            <person name="Konkel Z."/>
            <person name="Slot J.C."/>
            <person name="Sakamoto Y."/>
            <person name="Steenwyk J.L."/>
            <person name="Rokas A."/>
            <person name="Carro J."/>
            <person name="Camarero S."/>
            <person name="Ferreira P."/>
            <person name="Molpeceres G."/>
            <person name="Ruiz-Duenas F.J."/>
            <person name="Serrano A."/>
            <person name="Henrissat B."/>
            <person name="Drula E."/>
            <person name="Hughes K.W."/>
            <person name="Mata J.L."/>
            <person name="Ishikawa N.K."/>
            <person name="Vargas-Isla R."/>
            <person name="Ushijima S."/>
            <person name="Smith C.A."/>
            <person name="Ahrendt S."/>
            <person name="Andreopoulos W."/>
            <person name="He G."/>
            <person name="Labutti K."/>
            <person name="Lipzen A."/>
            <person name="Ng V."/>
            <person name="Sandor L."/>
            <person name="Barry K."/>
            <person name="Martinez A.T."/>
            <person name="Xiao Y."/>
            <person name="Gibbons J.G."/>
            <person name="Terashima K."/>
            <person name="Hibbett D.S."/>
            <person name="Grigoriev I.V."/>
        </authorList>
    </citation>
    <scope>NUCLEOTIDE SEQUENCE</scope>
    <source>
        <strain evidence="2">Sp2 HRB7682 ss15</strain>
    </source>
</reference>
<organism evidence="2 4">
    <name type="scientific">Lentinula lateritia</name>
    <dbReference type="NCBI Taxonomy" id="40482"/>
    <lineage>
        <taxon>Eukaryota</taxon>
        <taxon>Fungi</taxon>
        <taxon>Dikarya</taxon>
        <taxon>Basidiomycota</taxon>
        <taxon>Agaricomycotina</taxon>
        <taxon>Agaricomycetes</taxon>
        <taxon>Agaricomycetidae</taxon>
        <taxon>Agaricales</taxon>
        <taxon>Marasmiineae</taxon>
        <taxon>Omphalotaceae</taxon>
        <taxon>Lentinula</taxon>
    </lineage>
</organism>
<evidence type="ECO:0000259" key="1">
    <source>
        <dbReference type="Pfam" id="PF12697"/>
    </source>
</evidence>
<dbReference type="EMBL" id="JANVFS010000033">
    <property type="protein sequence ID" value="KAJ4469963.1"/>
    <property type="molecule type" value="Genomic_DNA"/>
</dbReference>
<dbReference type="Gene3D" id="3.40.50.1820">
    <property type="entry name" value="alpha/beta hydrolase"/>
    <property type="match status" value="1"/>
</dbReference>
<sequence>MPTYTLSNNVQFFFEDTGAPAAQEYTTFFVVHGHTYHSGLFKKLLQVAHAHSHRMIAVNRREYAGSTPYSEAELKVFADGSDEERYKLLISEGSNLALLLDGLIDSLSLPEKGDIAIVGWSLGNIFTIPLLASINMLPQQVQDRLGLHVKRTIIWDAPSQPLGIPSPPEAYNPLWDEELAPEARGVEFGKWLTYYFVHGDLSNHDMKEFNYRYNNPNKKRTFEDLPLEELFKIIDLSPGAKCDTPLCEPPFAKAERDIVERALFNNETRAAWHGMKVWHILGDANAWNVYLAAWKLEEQVRAAASPEPAVNFTVMKGANHFGMWDDPEAAVNRFEFCLKA</sequence>
<dbReference type="AlphaFoldDB" id="A0A9W8ZY27"/>
<evidence type="ECO:0000313" key="3">
    <source>
        <dbReference type="EMBL" id="KAJ4469966.1"/>
    </source>
</evidence>
<dbReference type="InterPro" id="IPR029058">
    <property type="entry name" value="AB_hydrolase_fold"/>
</dbReference>
<dbReference type="Proteomes" id="UP001150238">
    <property type="component" value="Unassembled WGS sequence"/>
</dbReference>
<evidence type="ECO:0000313" key="4">
    <source>
        <dbReference type="Proteomes" id="UP001150238"/>
    </source>
</evidence>
<accession>A0A9W8ZY27</accession>
<feature type="domain" description="AB hydrolase-1" evidence="1">
    <location>
        <begin position="29"/>
        <end position="332"/>
    </location>
</feature>
<evidence type="ECO:0000313" key="2">
    <source>
        <dbReference type="EMBL" id="KAJ4469963.1"/>
    </source>
</evidence>
<name>A0A9W8ZY27_9AGAR</name>
<gene>
    <name evidence="2" type="ORF">C8J55DRAFT_491916</name>
    <name evidence="3" type="ORF">C8J55DRAFT_491920</name>
</gene>
<dbReference type="InterPro" id="IPR000073">
    <property type="entry name" value="AB_hydrolase_1"/>
</dbReference>
<dbReference type="Pfam" id="PF12697">
    <property type="entry name" value="Abhydrolase_6"/>
    <property type="match status" value="1"/>
</dbReference>